<evidence type="ECO:0000256" key="1">
    <source>
        <dbReference type="SAM" id="Phobius"/>
    </source>
</evidence>
<dbReference type="Proteomes" id="UP000439752">
    <property type="component" value="Unassembled WGS sequence"/>
</dbReference>
<accession>A0A653IEW2</accession>
<dbReference type="Pfam" id="PF09988">
    <property type="entry name" value="DUF2227"/>
    <property type="match status" value="1"/>
</dbReference>
<protein>
    <recommendedName>
        <fullName evidence="4">Metal-binding protein</fullName>
    </recommendedName>
</protein>
<evidence type="ECO:0008006" key="4">
    <source>
        <dbReference type="Google" id="ProtNLM"/>
    </source>
</evidence>
<feature type="transmembrane region" description="Helical" evidence="1">
    <location>
        <begin position="82"/>
        <end position="105"/>
    </location>
</feature>
<dbReference type="AlphaFoldDB" id="A0A653IEW2"/>
<dbReference type="RefSeq" id="WP_029333296.1">
    <property type="nucleotide sequence ID" value="NZ_LR732312.1"/>
</dbReference>
<name>A0A653IEW2_9BACL</name>
<evidence type="ECO:0000313" key="2">
    <source>
        <dbReference type="EMBL" id="VWX37804.1"/>
    </source>
</evidence>
<proteinExistence type="predicted"/>
<organism evidence="2 3">
    <name type="scientific">Exiguobacterium oxidotolerans</name>
    <dbReference type="NCBI Taxonomy" id="223958"/>
    <lineage>
        <taxon>Bacteria</taxon>
        <taxon>Bacillati</taxon>
        <taxon>Bacillota</taxon>
        <taxon>Bacilli</taxon>
        <taxon>Bacillales</taxon>
        <taxon>Bacillales Family XII. Incertae Sedis</taxon>
        <taxon>Exiguobacterium</taxon>
    </lineage>
</organism>
<evidence type="ECO:0000313" key="3">
    <source>
        <dbReference type="Proteomes" id="UP000439752"/>
    </source>
</evidence>
<keyword evidence="1" id="KW-1133">Transmembrane helix</keyword>
<gene>
    <name evidence="2" type="ORF">EXIGUO9Y_360084</name>
</gene>
<dbReference type="PANTHER" id="PTHR39085">
    <property type="entry name" value="SLL0924 PROTEIN"/>
    <property type="match status" value="1"/>
</dbReference>
<keyword evidence="1" id="KW-0472">Membrane</keyword>
<dbReference type="PANTHER" id="PTHR39085:SF1">
    <property type="entry name" value="SLL0924 PROTEIN"/>
    <property type="match status" value="1"/>
</dbReference>
<reference evidence="2 3" key="1">
    <citation type="submission" date="2019-10" db="EMBL/GenBank/DDBJ databases">
        <authorList>
            <person name="Karimi E."/>
        </authorList>
    </citation>
    <scope>NUCLEOTIDE SEQUENCE [LARGE SCALE GENOMIC DNA]</scope>
    <source>
        <strain evidence="2">Exiguobacterium sp. 9Y</strain>
    </source>
</reference>
<keyword evidence="1" id="KW-0812">Transmembrane</keyword>
<keyword evidence="3" id="KW-1185">Reference proteome</keyword>
<sequence>MPSGNVHDTVNSVALTGYVVYSVATNQTDWLPTAVGIAVGTLWLSPDLDLKSEPYYRFGPLRVLWMPYVKIMPHRSIWSHGLIIGDVIRLLYSAALLIPLLFLAFYSEIIQASTVDSLIDVMPAFIIGVMTASTIHIILDHTSSWFRPKKKRKKRRF</sequence>
<dbReference type="InterPro" id="IPR019250">
    <property type="entry name" value="DUF2227_metal-bd"/>
</dbReference>
<feature type="transmembrane region" description="Helical" evidence="1">
    <location>
        <begin position="125"/>
        <end position="146"/>
    </location>
</feature>
<dbReference type="EMBL" id="CABWKQ010000030">
    <property type="protein sequence ID" value="VWX37804.1"/>
    <property type="molecule type" value="Genomic_DNA"/>
</dbReference>